<feature type="transmembrane region" description="Helical" evidence="1">
    <location>
        <begin position="66"/>
        <end position="90"/>
    </location>
</feature>
<dbReference type="AlphaFoldDB" id="A0A927MXU1"/>
<feature type="transmembrane region" description="Helical" evidence="1">
    <location>
        <begin position="162"/>
        <end position="181"/>
    </location>
</feature>
<sequence>MRFGRIHAILEVFANHVLLSLLWLVGCLPVVTVPASTAAMFAVTRRWADGDEPRLLGEFASAFRRLFWRSSLVGVVWLAAGAVLLLDFVIIGHMEAGVRRPLWVLLAGLSVIYALTSANVGPALTGRDVGWRRVVANAALVAAAQPLPTAASALVMASAATLVWVFPPVLLVLPSVTAYVVTRLHVRAVRHLLDRETGRTPRSSRQPVSG</sequence>
<dbReference type="RefSeq" id="WP_192752087.1">
    <property type="nucleotide sequence ID" value="NZ_BAABJL010000166.1"/>
</dbReference>
<keyword evidence="1" id="KW-0472">Membrane</keyword>
<evidence type="ECO:0000256" key="1">
    <source>
        <dbReference type="SAM" id="Phobius"/>
    </source>
</evidence>
<comment type="caution">
    <text evidence="2">The sequence shown here is derived from an EMBL/GenBank/DDBJ whole genome shotgun (WGS) entry which is preliminary data.</text>
</comment>
<protein>
    <submittedName>
        <fullName evidence="2">Membrane protein YesL</fullName>
    </submittedName>
</protein>
<dbReference type="PROSITE" id="PS51257">
    <property type="entry name" value="PROKAR_LIPOPROTEIN"/>
    <property type="match status" value="1"/>
</dbReference>
<accession>A0A927MXU1</accession>
<name>A0A927MXU1_9ACTN</name>
<evidence type="ECO:0000313" key="3">
    <source>
        <dbReference type="Proteomes" id="UP000638648"/>
    </source>
</evidence>
<gene>
    <name evidence="2" type="ORF">HEB94_005142</name>
</gene>
<feature type="transmembrane region" description="Helical" evidence="1">
    <location>
        <begin position="134"/>
        <end position="156"/>
    </location>
</feature>
<dbReference type="InterPro" id="IPR006938">
    <property type="entry name" value="DUF624"/>
</dbReference>
<proteinExistence type="predicted"/>
<keyword evidence="3" id="KW-1185">Reference proteome</keyword>
<evidence type="ECO:0000313" key="2">
    <source>
        <dbReference type="EMBL" id="MBE1608294.1"/>
    </source>
</evidence>
<dbReference type="Pfam" id="PF04854">
    <property type="entry name" value="DUF624"/>
    <property type="match status" value="1"/>
</dbReference>
<keyword evidence="1" id="KW-1133">Transmembrane helix</keyword>
<reference evidence="2" key="1">
    <citation type="submission" date="2020-10" db="EMBL/GenBank/DDBJ databases">
        <title>Sequencing the genomes of 1000 actinobacteria strains.</title>
        <authorList>
            <person name="Klenk H.-P."/>
        </authorList>
    </citation>
    <scope>NUCLEOTIDE SEQUENCE</scope>
    <source>
        <strain evidence="2">DSM 45354</strain>
    </source>
</reference>
<dbReference type="Proteomes" id="UP000638648">
    <property type="component" value="Unassembled WGS sequence"/>
</dbReference>
<keyword evidence="1" id="KW-0812">Transmembrane</keyword>
<organism evidence="2 3">
    <name type="scientific">Actinopolymorpha pittospori</name>
    <dbReference type="NCBI Taxonomy" id="648752"/>
    <lineage>
        <taxon>Bacteria</taxon>
        <taxon>Bacillati</taxon>
        <taxon>Actinomycetota</taxon>
        <taxon>Actinomycetes</taxon>
        <taxon>Propionibacteriales</taxon>
        <taxon>Actinopolymorphaceae</taxon>
        <taxon>Actinopolymorpha</taxon>
    </lineage>
</organism>
<dbReference type="EMBL" id="JADBEM010000001">
    <property type="protein sequence ID" value="MBE1608294.1"/>
    <property type="molecule type" value="Genomic_DNA"/>
</dbReference>
<feature type="transmembrane region" description="Helical" evidence="1">
    <location>
        <begin position="20"/>
        <end position="45"/>
    </location>
</feature>
<feature type="transmembrane region" description="Helical" evidence="1">
    <location>
        <begin position="102"/>
        <end position="122"/>
    </location>
</feature>